<accession>A0A1G7H7X5</accession>
<dbReference type="AlphaFoldDB" id="A0A1G7H7X5"/>
<gene>
    <name evidence="1" type="ORF">SAMN04488542_10442</name>
</gene>
<sequence>MAFGITRDELSNWKREVAEGKIAYLTHYWLDPRFPGIKTVTKVGCADLNRLTEWCLQHDLHPKYIHNRAKFPHFDLLGKKQVEILQKEKLWDQIERFKLMY</sequence>
<name>A0A1G7H7X5_9BACL</name>
<dbReference type="RefSeq" id="WP_091227388.1">
    <property type="nucleotide sequence ID" value="NZ_FNBG01000004.1"/>
</dbReference>
<dbReference type="STRING" id="670482.SAMN04488542_10442"/>
<protein>
    <submittedName>
        <fullName evidence="1">Uncharacterized protein</fullName>
    </submittedName>
</protein>
<evidence type="ECO:0000313" key="1">
    <source>
        <dbReference type="EMBL" id="SDE96508.1"/>
    </source>
</evidence>
<dbReference type="EMBL" id="FNBG01000004">
    <property type="protein sequence ID" value="SDE96508.1"/>
    <property type="molecule type" value="Genomic_DNA"/>
</dbReference>
<reference evidence="1 2" key="1">
    <citation type="submission" date="2016-10" db="EMBL/GenBank/DDBJ databases">
        <authorList>
            <person name="de Groot N.N."/>
        </authorList>
    </citation>
    <scope>NUCLEOTIDE SEQUENCE [LARGE SCALE GENOMIC DNA]</scope>
    <source>
        <strain evidence="1 2">DSM 28129</strain>
    </source>
</reference>
<proteinExistence type="predicted"/>
<dbReference type="Proteomes" id="UP000198972">
    <property type="component" value="Unassembled WGS sequence"/>
</dbReference>
<keyword evidence="2" id="KW-1185">Reference proteome</keyword>
<evidence type="ECO:0000313" key="2">
    <source>
        <dbReference type="Proteomes" id="UP000198972"/>
    </source>
</evidence>
<dbReference type="OrthoDB" id="2361368at2"/>
<organism evidence="1 2">
    <name type="scientific">Fontibacillus panacisegetis</name>
    <dbReference type="NCBI Taxonomy" id="670482"/>
    <lineage>
        <taxon>Bacteria</taxon>
        <taxon>Bacillati</taxon>
        <taxon>Bacillota</taxon>
        <taxon>Bacilli</taxon>
        <taxon>Bacillales</taxon>
        <taxon>Paenibacillaceae</taxon>
        <taxon>Fontibacillus</taxon>
    </lineage>
</organism>